<organism evidence="5 6">
    <name type="scientific">Paenibacillus darwinianus</name>
    <dbReference type="NCBI Taxonomy" id="1380763"/>
    <lineage>
        <taxon>Bacteria</taxon>
        <taxon>Bacillati</taxon>
        <taxon>Bacillota</taxon>
        <taxon>Bacilli</taxon>
        <taxon>Bacillales</taxon>
        <taxon>Paenibacillaceae</taxon>
        <taxon>Paenibacillus</taxon>
    </lineage>
</organism>
<dbReference type="RefSeq" id="WP_051587776.1">
    <property type="nucleotide sequence ID" value="NZ_KK082156.1"/>
</dbReference>
<feature type="domain" description="PucR C-terminal helix-turn-helix" evidence="3">
    <location>
        <begin position="306"/>
        <end position="359"/>
    </location>
</feature>
<evidence type="ECO:0000313" key="6">
    <source>
        <dbReference type="Proteomes" id="UP000053750"/>
    </source>
</evidence>
<dbReference type="OrthoDB" id="9792148at2"/>
<dbReference type="InterPro" id="IPR008599">
    <property type="entry name" value="Diacid_rec"/>
</dbReference>
<dbReference type="InterPro" id="IPR025736">
    <property type="entry name" value="PucR_C-HTH_dom"/>
</dbReference>
<dbReference type="InterPro" id="IPR009057">
    <property type="entry name" value="Homeodomain-like_sf"/>
</dbReference>
<protein>
    <submittedName>
        <fullName evidence="5">Transcriptional regulator</fullName>
    </submittedName>
</protein>
<dbReference type="EMBL" id="JFHU01000171">
    <property type="protein sequence ID" value="EXX87001.1"/>
    <property type="molecule type" value="Genomic_DNA"/>
</dbReference>
<evidence type="ECO:0000259" key="4">
    <source>
        <dbReference type="Pfam" id="PF17853"/>
    </source>
</evidence>
<dbReference type="SUPFAM" id="SSF46689">
    <property type="entry name" value="Homeodomain-like"/>
    <property type="match status" value="1"/>
</dbReference>
<dbReference type="Pfam" id="PF17853">
    <property type="entry name" value="GGDEF_2"/>
    <property type="match status" value="1"/>
</dbReference>
<dbReference type="Gene3D" id="1.10.10.2840">
    <property type="entry name" value="PucR C-terminal helix-turn-helix domain"/>
    <property type="match status" value="1"/>
</dbReference>
<dbReference type="AlphaFoldDB" id="A0A9W5S095"/>
<feature type="domain" description="CdaR GGDEF-like" evidence="4">
    <location>
        <begin position="145"/>
        <end position="260"/>
    </location>
</feature>
<dbReference type="PANTHER" id="PTHR33744">
    <property type="entry name" value="CARBOHYDRATE DIACID REGULATOR"/>
    <property type="match status" value="1"/>
</dbReference>
<comment type="similarity">
    <text evidence="1">Belongs to the CdaR family.</text>
</comment>
<dbReference type="Pfam" id="PF13556">
    <property type="entry name" value="HTH_30"/>
    <property type="match status" value="1"/>
</dbReference>
<evidence type="ECO:0000259" key="2">
    <source>
        <dbReference type="Pfam" id="PF05651"/>
    </source>
</evidence>
<proteinExistence type="inferred from homology"/>
<gene>
    <name evidence="5" type="ORF">BG53_04960</name>
</gene>
<name>A0A9W5S095_9BACL</name>
<sequence>MLTKQLAEEIVAETMLRLNRNINIIDVDGTIMASGDAGRVGEYHEAAATAIKREQTVAMQFSDLPRWRGAQAGVNMPIRYGRQVIGAIGITGDPEEVEPFGQLVHMTAELLIRQHYSRLQDEWRQMAGDLIVEELLKESDSIDFESVDARLEAIRHPLKPPYQMAVVRFTDSARQRTEESVPIKVRRLLEGSRVLISPYRPQRLLLLFSETAEDRVMAKLKKLKQLLLTETESFCVGVGSSARLRTDIRRSYEEGEAALSCAGSSDEPIVYFDEVEGQALVRFIPVERRQRLAGKLRPHWNAKMEETLESFFACSLNAAEAASRLGIHRNTLLYRLEKVKETTGYDPARFRDAMILQMMVWSNG</sequence>
<keyword evidence="6" id="KW-1185">Reference proteome</keyword>
<dbReference type="InterPro" id="IPR051448">
    <property type="entry name" value="CdaR-like_regulators"/>
</dbReference>
<accession>A0A9W5S095</accession>
<dbReference type="PANTHER" id="PTHR33744:SF16">
    <property type="entry name" value="CARBOHYDRATE DIACID REGULATOR"/>
    <property type="match status" value="1"/>
</dbReference>
<evidence type="ECO:0000259" key="3">
    <source>
        <dbReference type="Pfam" id="PF13556"/>
    </source>
</evidence>
<evidence type="ECO:0000313" key="5">
    <source>
        <dbReference type="EMBL" id="EXX87001.1"/>
    </source>
</evidence>
<comment type="caution">
    <text evidence="5">The sequence shown here is derived from an EMBL/GenBank/DDBJ whole genome shotgun (WGS) entry which is preliminary data.</text>
</comment>
<dbReference type="InterPro" id="IPR042070">
    <property type="entry name" value="PucR_C-HTH_sf"/>
</dbReference>
<evidence type="ECO:0000256" key="1">
    <source>
        <dbReference type="ARBA" id="ARBA00006754"/>
    </source>
</evidence>
<dbReference type="Proteomes" id="UP000053750">
    <property type="component" value="Unassembled WGS sequence"/>
</dbReference>
<feature type="domain" description="Putative sugar diacid recognition" evidence="2">
    <location>
        <begin position="2"/>
        <end position="133"/>
    </location>
</feature>
<dbReference type="InterPro" id="IPR041522">
    <property type="entry name" value="CdaR_GGDEF"/>
</dbReference>
<reference evidence="5 6" key="1">
    <citation type="submission" date="2014-02" db="EMBL/GenBank/DDBJ databases">
        <title>Genome sequence of Paenibacillus darwinianus reveals adaptive mechanisms for survival in Antarctic soils.</title>
        <authorList>
            <person name="Dsouza M."/>
            <person name="Taylor M.W."/>
            <person name="Turner S.J."/>
            <person name="Aislabie J."/>
        </authorList>
    </citation>
    <scope>NUCLEOTIDE SEQUENCE [LARGE SCALE GENOMIC DNA]</scope>
    <source>
        <strain evidence="5 6">CE1</strain>
    </source>
</reference>
<dbReference type="Pfam" id="PF05651">
    <property type="entry name" value="Diacid_rec"/>
    <property type="match status" value="1"/>
</dbReference>